<dbReference type="GO" id="GO:0030170">
    <property type="term" value="F:pyridoxal phosphate binding"/>
    <property type="evidence" value="ECO:0007669"/>
    <property type="project" value="InterPro"/>
</dbReference>
<dbReference type="PANTHER" id="PTHR43713">
    <property type="entry name" value="GLUTAMATE-1-SEMIALDEHYDE 2,1-AMINOMUTASE"/>
    <property type="match status" value="1"/>
</dbReference>
<proteinExistence type="inferred from homology"/>
<keyword evidence="5" id="KW-1185">Reference proteome</keyword>
<dbReference type="GO" id="GO:0008483">
    <property type="term" value="F:transaminase activity"/>
    <property type="evidence" value="ECO:0007669"/>
    <property type="project" value="UniProtKB-KW"/>
</dbReference>
<evidence type="ECO:0000256" key="3">
    <source>
        <dbReference type="RuleBase" id="RU003560"/>
    </source>
</evidence>
<evidence type="ECO:0000313" key="5">
    <source>
        <dbReference type="Proteomes" id="UP000249789"/>
    </source>
</evidence>
<sequence length="394" mass="44113">MGRTSLSHKLDYLLTELQSQYLAVNPKSEAQHAQSCEVIPGGVTRAVFFHHPFPIFMRSGKDCHVTSLDGQEYLDFLSGYNATMFGHSHPAILDAVQSTLSAGHTLGAPNDREGELARLLVDRIPSLDMVQLCNSGTEANMMAIAVAQNYTQKKKVLAFENGYHGSVTSFFPSSDPLQLLHPFILSQFNDHEFIRQPLQGAGGCVLATKAFPTSIRNEATRIGAILIFDEMVTSRLYYGGLQEYFNILPDMTTVGKFCGGGFSFGCYGGRREIMKTMDCRQPGSVLHSGTWVNLLTRDRIERTSQLGDDLRKEIQELVTEQHPGLVQVTGFGSAIGLHFERPEGTRVREAMYYFFLQRAIYIDFRGFLSLNICHPAEHTQRVMQVLREFLSQLR</sequence>
<comment type="similarity">
    <text evidence="3">Belongs to the class-III pyridoxal-phosphate-dependent aminotransferase family.</text>
</comment>
<dbReference type="Gene3D" id="3.90.1150.10">
    <property type="entry name" value="Aspartate Aminotransferase, domain 1"/>
    <property type="match status" value="1"/>
</dbReference>
<keyword evidence="2 3" id="KW-0663">Pyridoxal phosphate</keyword>
<dbReference type="AlphaFoldDB" id="A0A8G1S2P6"/>
<reference evidence="4 5" key="1">
    <citation type="submission" date="2018-02" db="EMBL/GenBank/DDBJ databases">
        <title>The genomes of Aspergillus section Nigri reveals drivers in fungal speciation.</title>
        <authorList>
            <consortium name="DOE Joint Genome Institute"/>
            <person name="Vesth T.C."/>
            <person name="Nybo J."/>
            <person name="Theobald S."/>
            <person name="Brandl J."/>
            <person name="Frisvad J.C."/>
            <person name="Nielsen K.F."/>
            <person name="Lyhne E.K."/>
            <person name="Kogle M.E."/>
            <person name="Kuo A."/>
            <person name="Riley R."/>
            <person name="Clum A."/>
            <person name="Nolan M."/>
            <person name="Lipzen A."/>
            <person name="Salamov A."/>
            <person name="Henrissat B."/>
            <person name="Wiebenga A."/>
            <person name="De vries R.P."/>
            <person name="Grigoriev I.V."/>
            <person name="Mortensen U.H."/>
            <person name="Andersen M.R."/>
            <person name="Baker S.E."/>
        </authorList>
    </citation>
    <scope>NUCLEOTIDE SEQUENCE [LARGE SCALE GENOMIC DNA]</scope>
    <source>
        <strain evidence="4 5">CBS 313.89</strain>
    </source>
</reference>
<dbReference type="InterPro" id="IPR015422">
    <property type="entry name" value="PyrdxlP-dep_Trfase_small"/>
</dbReference>
<dbReference type="SUPFAM" id="SSF53383">
    <property type="entry name" value="PLP-dependent transferases"/>
    <property type="match status" value="1"/>
</dbReference>
<evidence type="ECO:0000256" key="2">
    <source>
        <dbReference type="ARBA" id="ARBA00022898"/>
    </source>
</evidence>
<dbReference type="Pfam" id="PF00202">
    <property type="entry name" value="Aminotran_3"/>
    <property type="match status" value="2"/>
</dbReference>
<name>A0A8G1S2P6_9EURO</name>
<dbReference type="OrthoDB" id="425114at2759"/>
<dbReference type="InterPro" id="IPR015421">
    <property type="entry name" value="PyrdxlP-dep_Trfase_major"/>
</dbReference>
<accession>A0A8G1S2P6</accession>
<keyword evidence="4" id="KW-0032">Aminotransferase</keyword>
<dbReference type="EMBL" id="KZ824625">
    <property type="protein sequence ID" value="RAK81366.1"/>
    <property type="molecule type" value="Genomic_DNA"/>
</dbReference>
<organism evidence="4 5">
    <name type="scientific">Aspergillus fijiensis CBS 313.89</name>
    <dbReference type="NCBI Taxonomy" id="1448319"/>
    <lineage>
        <taxon>Eukaryota</taxon>
        <taxon>Fungi</taxon>
        <taxon>Dikarya</taxon>
        <taxon>Ascomycota</taxon>
        <taxon>Pezizomycotina</taxon>
        <taxon>Eurotiomycetes</taxon>
        <taxon>Eurotiomycetidae</taxon>
        <taxon>Eurotiales</taxon>
        <taxon>Aspergillaceae</taxon>
        <taxon>Aspergillus</taxon>
    </lineage>
</organism>
<dbReference type="Proteomes" id="UP000249789">
    <property type="component" value="Unassembled WGS sequence"/>
</dbReference>
<evidence type="ECO:0000256" key="1">
    <source>
        <dbReference type="ARBA" id="ARBA00001933"/>
    </source>
</evidence>
<dbReference type="Gene3D" id="3.40.640.10">
    <property type="entry name" value="Type I PLP-dependent aspartate aminotransferase-like (Major domain)"/>
    <property type="match status" value="1"/>
</dbReference>
<comment type="cofactor">
    <cofactor evidence="1">
        <name>pyridoxal 5'-phosphate</name>
        <dbReference type="ChEBI" id="CHEBI:597326"/>
    </cofactor>
</comment>
<protein>
    <submittedName>
        <fullName evidence="4">Aminotransferase class-III</fullName>
    </submittedName>
</protein>
<dbReference type="InterPro" id="IPR005814">
    <property type="entry name" value="Aminotrans_3"/>
</dbReference>
<evidence type="ECO:0000313" key="4">
    <source>
        <dbReference type="EMBL" id="RAK81366.1"/>
    </source>
</evidence>
<dbReference type="PANTHER" id="PTHR43713:SF3">
    <property type="entry name" value="GLUTAMATE-1-SEMIALDEHYDE 2,1-AMINOMUTASE 1, CHLOROPLASTIC-RELATED"/>
    <property type="match status" value="1"/>
</dbReference>
<dbReference type="VEuPathDB" id="FungiDB:BO72DRAFT_465300"/>
<dbReference type="InterPro" id="IPR015424">
    <property type="entry name" value="PyrdxlP-dep_Trfase"/>
</dbReference>
<dbReference type="GeneID" id="63864031"/>
<gene>
    <name evidence="4" type="ORF">BO72DRAFT_465300</name>
</gene>
<dbReference type="RefSeq" id="XP_040805376.1">
    <property type="nucleotide sequence ID" value="XM_040946698.1"/>
</dbReference>
<keyword evidence="4" id="KW-0808">Transferase</keyword>